<evidence type="ECO:0000313" key="4">
    <source>
        <dbReference type="Proteomes" id="UP000220841"/>
    </source>
</evidence>
<organism evidence="3 5">
    <name type="scientific">Bacillus toyonensis</name>
    <dbReference type="NCBI Taxonomy" id="155322"/>
    <lineage>
        <taxon>Bacteria</taxon>
        <taxon>Bacillati</taxon>
        <taxon>Bacillota</taxon>
        <taxon>Bacilli</taxon>
        <taxon>Bacillales</taxon>
        <taxon>Bacillaceae</taxon>
        <taxon>Bacillus</taxon>
        <taxon>Bacillus cereus group</taxon>
    </lineage>
</organism>
<dbReference type="AlphaFoldDB" id="A0A1X3MRH0"/>
<dbReference type="Proteomes" id="UP000220841">
    <property type="component" value="Unassembled WGS sequence"/>
</dbReference>
<dbReference type="EMBL" id="NUEH01000019">
    <property type="protein sequence ID" value="PEI87061.1"/>
    <property type="molecule type" value="Genomic_DNA"/>
</dbReference>
<protein>
    <submittedName>
        <fullName evidence="3">GntR family transcriptional regulator</fullName>
    </submittedName>
</protein>
<gene>
    <name evidence="2" type="ORF">CN585_22825</name>
    <name evidence="1" type="ORF">CN678_09700</name>
    <name evidence="3" type="ORF">COF40_00175</name>
</gene>
<reference evidence="4 5" key="2">
    <citation type="submission" date="2017-09" db="EMBL/GenBank/DDBJ databases">
        <title>Large-scale bioinformatics analysis of Bacillus genomes uncovers conserved roles of natural products in bacterial physiology.</title>
        <authorList>
            <consortium name="Agbiome Team Llc"/>
            <person name="Bleich R.M."/>
            <person name="Grubbs K.J."/>
            <person name="Santa Maria K.C."/>
            <person name="Allen S.E."/>
            <person name="Farag S."/>
            <person name="Shank E.A."/>
            <person name="Bowers A."/>
        </authorList>
    </citation>
    <scope>NUCLEOTIDE SEQUENCE [LARGE SCALE GENOMIC DNA]</scope>
    <source>
        <strain evidence="2 4">AFS021349</strain>
        <strain evidence="3 5">AFS044250</strain>
    </source>
</reference>
<reference evidence="1" key="1">
    <citation type="submission" date="2017-09" db="EMBL/GenBank/DDBJ databases">
        <title>Large-scale bioinformatics analysis of Bacillus genomes uncovers conserved roles of natural products in bacterial physiology.</title>
        <authorList>
            <consortium name="Agbiome Team Llc"/>
            <person name="Bleich R.M."/>
            <person name="Kirk G.J."/>
            <person name="Santa Maria K.C."/>
            <person name="Allen S.E."/>
            <person name="Farag S."/>
            <person name="Shank E.A."/>
            <person name="Bowers A."/>
        </authorList>
    </citation>
    <scope>NUCLEOTIDE SEQUENCE</scope>
    <source>
        <strain evidence="1">AFS005430</strain>
    </source>
</reference>
<dbReference type="Proteomes" id="UP000225997">
    <property type="component" value="Unassembled WGS sequence"/>
</dbReference>
<evidence type="ECO:0000313" key="3">
    <source>
        <dbReference type="EMBL" id="PHD75176.1"/>
    </source>
</evidence>
<accession>A0A1X3MRH0</accession>
<evidence type="ECO:0000313" key="5">
    <source>
        <dbReference type="Proteomes" id="UP000225997"/>
    </source>
</evidence>
<evidence type="ECO:0000313" key="1">
    <source>
        <dbReference type="EMBL" id="PEI87061.1"/>
    </source>
</evidence>
<name>A0A1X3MRH0_9BACI</name>
<dbReference type="Proteomes" id="UP000220969">
    <property type="component" value="Unassembled WGS sequence"/>
</dbReference>
<evidence type="ECO:0000313" key="2">
    <source>
        <dbReference type="EMBL" id="PEQ00702.1"/>
    </source>
</evidence>
<dbReference type="EMBL" id="NUBY01000133">
    <property type="protein sequence ID" value="PEQ00702.1"/>
    <property type="molecule type" value="Genomic_DNA"/>
</dbReference>
<proteinExistence type="predicted"/>
<dbReference type="EMBL" id="NUSQ01000001">
    <property type="protein sequence ID" value="PHD75176.1"/>
    <property type="molecule type" value="Genomic_DNA"/>
</dbReference>
<sequence>MKQIVYVYILSFPFNYTFFCKQLIFHMSYLAYFQVKTLALQFLIT</sequence>
<comment type="caution">
    <text evidence="3">The sequence shown here is derived from an EMBL/GenBank/DDBJ whole genome shotgun (WGS) entry which is preliminary data.</text>
</comment>